<organism evidence="3 4">
    <name type="scientific">Bacillus thuringiensis</name>
    <dbReference type="NCBI Taxonomy" id="1428"/>
    <lineage>
        <taxon>Bacteria</taxon>
        <taxon>Bacillati</taxon>
        <taxon>Bacillota</taxon>
        <taxon>Bacilli</taxon>
        <taxon>Bacillales</taxon>
        <taxon>Bacillaceae</taxon>
        <taxon>Bacillus</taxon>
        <taxon>Bacillus cereus group</taxon>
    </lineage>
</organism>
<keyword evidence="1" id="KW-0175">Coiled coil</keyword>
<accession>A0ABD6SEH3</accession>
<reference evidence="3 4" key="1">
    <citation type="submission" date="2017-09" db="EMBL/GenBank/DDBJ databases">
        <title>Large-scale bioinformatics analysis of Bacillus genomes uncovers conserved roles of natural products in bacterial physiology.</title>
        <authorList>
            <consortium name="Agbiome Team Llc"/>
            <person name="Bleich R.M."/>
            <person name="Kirk G.J."/>
            <person name="Santa Maria K.C."/>
            <person name="Allen S.E."/>
            <person name="Farag S."/>
            <person name="Shank E.A."/>
            <person name="Bowers A."/>
        </authorList>
    </citation>
    <scope>NUCLEOTIDE SEQUENCE [LARGE SCALE GENOMIC DNA]</scope>
    <source>
        <strain evidence="3 4">AFS005140</strain>
    </source>
</reference>
<proteinExistence type="predicted"/>
<dbReference type="EMBL" id="NTYF01000023">
    <property type="protein sequence ID" value="PER55576.1"/>
    <property type="molecule type" value="Genomic_DNA"/>
</dbReference>
<gene>
    <name evidence="3" type="ORF">CN495_07425</name>
</gene>
<evidence type="ECO:0000313" key="3">
    <source>
        <dbReference type="EMBL" id="PER55576.1"/>
    </source>
</evidence>
<dbReference type="AlphaFoldDB" id="A0ABD6SEH3"/>
<evidence type="ECO:0000256" key="1">
    <source>
        <dbReference type="SAM" id="Coils"/>
    </source>
</evidence>
<evidence type="ECO:0000256" key="2">
    <source>
        <dbReference type="SAM" id="MobiDB-lite"/>
    </source>
</evidence>
<evidence type="ECO:0000313" key="4">
    <source>
        <dbReference type="Proteomes" id="UP000219897"/>
    </source>
</evidence>
<feature type="region of interest" description="Disordered" evidence="2">
    <location>
        <begin position="80"/>
        <end position="133"/>
    </location>
</feature>
<dbReference type="Proteomes" id="UP000219897">
    <property type="component" value="Unassembled WGS sequence"/>
</dbReference>
<dbReference type="RefSeq" id="WP_098316927.1">
    <property type="nucleotide sequence ID" value="NZ_NTYF01000023.1"/>
</dbReference>
<feature type="coiled-coil region" evidence="1">
    <location>
        <begin position="2"/>
        <end position="36"/>
    </location>
</feature>
<feature type="compositionally biased region" description="Polar residues" evidence="2">
    <location>
        <begin position="84"/>
        <end position="96"/>
    </location>
</feature>
<comment type="caution">
    <text evidence="3">The sequence shown here is derived from an EMBL/GenBank/DDBJ whole genome shotgun (WGS) entry which is preliminary data.</text>
</comment>
<sequence>MSQELQARFNRAKQNVTNANREVDRIEAQVEVAKEGVIAKTQVLTEKGITFNTDEELEQIRQDKEMRATEIVERMEQALDMSQPVGTQTNHVNVNTPKPAVRTPQPPLAPPVAVDTETNPGTEIVDFGDFSETGTTEKQGVVVDFSDLEIE</sequence>
<protein>
    <submittedName>
        <fullName evidence="3">Uncharacterized protein</fullName>
    </submittedName>
</protein>
<name>A0ABD6SEH3_BACTU</name>